<comment type="caution">
    <text evidence="1">The sequence shown here is derived from an EMBL/GenBank/DDBJ whole genome shotgun (WGS) entry which is preliminary data.</text>
</comment>
<reference evidence="1" key="1">
    <citation type="submission" date="2017-05" db="EMBL/GenBank/DDBJ databases">
        <authorList>
            <person name="Varghese N."/>
            <person name="Submissions S."/>
        </authorList>
    </citation>
    <scope>NUCLEOTIDE SEQUENCE</scope>
    <source>
        <strain evidence="1">LMG 28168</strain>
    </source>
</reference>
<dbReference type="EMBL" id="FXUY01000002">
    <property type="protein sequence ID" value="SMQ30287.1"/>
    <property type="molecule type" value="Genomic_DNA"/>
</dbReference>
<organism evidence="1 2">
    <name type="scientific">Pseudomonas helmanticensis</name>
    <dbReference type="NCBI Taxonomy" id="1471381"/>
    <lineage>
        <taxon>Bacteria</taxon>
        <taxon>Pseudomonadati</taxon>
        <taxon>Pseudomonadota</taxon>
        <taxon>Gammaproteobacteria</taxon>
        <taxon>Pseudomonadales</taxon>
        <taxon>Pseudomonadaceae</taxon>
        <taxon>Pseudomonas</taxon>
    </lineage>
</organism>
<keyword evidence="2" id="KW-1185">Reference proteome</keyword>
<sequence>MALVILDGVIQEIGLGSSVDGQRVISFVKINGVRAKNVVCDDYMRSFLVVGRKVKLALVRRLFGANVLYSAQLEDGEVVCKDKALPVVQTMMIGLGFTLLLSPIFVAVARATGSILVSLVILLGVGMSGAYFVMKDHFKARKVFSQK</sequence>
<proteinExistence type="predicted"/>
<evidence type="ECO:0000313" key="1">
    <source>
        <dbReference type="EMBL" id="SMQ30287.1"/>
    </source>
</evidence>
<gene>
    <name evidence="1" type="ORF">SAMN04488483_5331</name>
</gene>
<protein>
    <submittedName>
        <fullName evidence="1">Uncharacterized protein</fullName>
    </submittedName>
</protein>
<evidence type="ECO:0000313" key="2">
    <source>
        <dbReference type="Proteomes" id="UP001158048"/>
    </source>
</evidence>
<dbReference type="Proteomes" id="UP001158048">
    <property type="component" value="Unassembled WGS sequence"/>
</dbReference>
<name>A0ACD2UD57_9PSED</name>
<accession>A0ACD2UD57</accession>